<dbReference type="EMBL" id="JAWDJW010001240">
    <property type="protein sequence ID" value="KAK3079292.1"/>
    <property type="molecule type" value="Genomic_DNA"/>
</dbReference>
<organism evidence="1 2">
    <name type="scientific">Coniosporium uncinatum</name>
    <dbReference type="NCBI Taxonomy" id="93489"/>
    <lineage>
        <taxon>Eukaryota</taxon>
        <taxon>Fungi</taxon>
        <taxon>Dikarya</taxon>
        <taxon>Ascomycota</taxon>
        <taxon>Pezizomycotina</taxon>
        <taxon>Dothideomycetes</taxon>
        <taxon>Dothideomycetes incertae sedis</taxon>
        <taxon>Coniosporium</taxon>
    </lineage>
</organism>
<accession>A0ACC3DRQ2</accession>
<evidence type="ECO:0000313" key="1">
    <source>
        <dbReference type="EMBL" id="KAK3079292.1"/>
    </source>
</evidence>
<keyword evidence="2" id="KW-1185">Reference proteome</keyword>
<gene>
    <name evidence="1" type="ORF">LTS18_005228</name>
</gene>
<name>A0ACC3DRQ2_9PEZI</name>
<dbReference type="Proteomes" id="UP001186974">
    <property type="component" value="Unassembled WGS sequence"/>
</dbReference>
<comment type="caution">
    <text evidence="1">The sequence shown here is derived from an EMBL/GenBank/DDBJ whole genome shotgun (WGS) entry which is preliminary data.</text>
</comment>
<sequence length="306" mass="34106">MPFLADLLAEASVLRQANGAPLSAQTAAKRTDVTMADAADAAGTQPDDTRGAPAPTPSVSFITSSPPARPNPLNPSPEEQLWLRRAISRHGTNRYINRPVGRNGLPFHDSNLDAPYPPNGANHNHTIYLYGAVHLRNITLTYQWDLDDARFVGFNDELNGDTFDFRDPAISRRLTRYERHRQAGSNSEGALAIEAYFWAACFERLCFPSRFVARDEYLKCQVAVRRAARRWGFVNWRAPVEDVASEVRGVVEDFPGFMAGQGTITPMTDAFLAMEFGRMGVDEEAPVYDPDRQVEMLGDVMGEWKI</sequence>
<reference evidence="1" key="1">
    <citation type="submission" date="2024-09" db="EMBL/GenBank/DDBJ databases">
        <title>Black Yeasts Isolated from many extreme environments.</title>
        <authorList>
            <person name="Coleine C."/>
            <person name="Stajich J.E."/>
            <person name="Selbmann L."/>
        </authorList>
    </citation>
    <scope>NUCLEOTIDE SEQUENCE</scope>
    <source>
        <strain evidence="1">CCFEE 5737</strain>
    </source>
</reference>
<evidence type="ECO:0000313" key="2">
    <source>
        <dbReference type="Proteomes" id="UP001186974"/>
    </source>
</evidence>
<protein>
    <submittedName>
        <fullName evidence="1">Uncharacterized protein</fullName>
    </submittedName>
</protein>
<proteinExistence type="predicted"/>